<dbReference type="GO" id="GO:0009098">
    <property type="term" value="P:L-leucine biosynthetic process"/>
    <property type="evidence" value="ECO:0007669"/>
    <property type="project" value="UniProtKB-KW"/>
</dbReference>
<dbReference type="Pfam" id="PF00180">
    <property type="entry name" value="Iso_dh"/>
    <property type="match status" value="1"/>
</dbReference>
<dbReference type="OrthoDB" id="9767905at2"/>
<evidence type="ECO:0000256" key="8">
    <source>
        <dbReference type="ARBA" id="ARBA00022723"/>
    </source>
</evidence>
<keyword evidence="13" id="KW-0100">Branched-chain amino acid biosynthesis</keyword>
<sequence length="378" mass="40669">MAQEARRNRLVVLTGDGVGPELTREMLRVVGWFAAHRGFDCEIIDEPYGVPAYRSHGRMIREEVLAELPKADAVVLGALGSARDYAGIPPEVRKQGTALKLRQQLDAVVNLRPVKASPHLDDVSPLKPEIVRNADLLFVRELTAGLYIDGPRGIEIGADGARRAVNTQVFTSTQIRRGAGIAFDIARQRGRRVTSVDKANVLESGILWREEVQALRDASYPDCGLDHIFVDTCATELVRAPTQFEILLTDNMFGDILSDCAMMIAASPGMLPSASVGERLPDGRRKGFYEPLHGSAPELVGRGEANPLGTILSFAMALDLSFGRPEDAALLERAVDLVLARGNRTPDIAGPGAATISTAEMTAAVLDALATLSETPAT</sequence>
<comment type="subunit">
    <text evidence="4">Homodimer.</text>
</comment>
<evidence type="ECO:0000256" key="9">
    <source>
        <dbReference type="ARBA" id="ARBA00022842"/>
    </source>
</evidence>
<evidence type="ECO:0000256" key="13">
    <source>
        <dbReference type="ARBA" id="ARBA00023304"/>
    </source>
</evidence>
<evidence type="ECO:0000256" key="4">
    <source>
        <dbReference type="ARBA" id="ARBA00011738"/>
    </source>
</evidence>
<proteinExistence type="inferred from homology"/>
<name>A0A370L074_9HYPH</name>
<evidence type="ECO:0000313" key="17">
    <source>
        <dbReference type="Proteomes" id="UP000255207"/>
    </source>
</evidence>
<evidence type="ECO:0000256" key="14">
    <source>
        <dbReference type="ARBA" id="ARBA00033138"/>
    </source>
</evidence>
<organism evidence="16 17">
    <name type="scientific">Bosea caraganae</name>
    <dbReference type="NCBI Taxonomy" id="2763117"/>
    <lineage>
        <taxon>Bacteria</taxon>
        <taxon>Pseudomonadati</taxon>
        <taxon>Pseudomonadota</taxon>
        <taxon>Alphaproteobacteria</taxon>
        <taxon>Hyphomicrobiales</taxon>
        <taxon>Boseaceae</taxon>
        <taxon>Bosea</taxon>
    </lineage>
</organism>
<evidence type="ECO:0000256" key="3">
    <source>
        <dbReference type="ARBA" id="ARBA00008319"/>
    </source>
</evidence>
<dbReference type="InterPro" id="IPR004429">
    <property type="entry name" value="Isopropylmalate_DH"/>
</dbReference>
<dbReference type="EC" id="1.1.1.85" evidence="5"/>
<accession>A0A370L074</accession>
<dbReference type="RefSeq" id="WP_114831669.1">
    <property type="nucleotide sequence ID" value="NZ_QQTO01000011.1"/>
</dbReference>
<evidence type="ECO:0000256" key="1">
    <source>
        <dbReference type="ARBA" id="ARBA00001936"/>
    </source>
</evidence>
<comment type="cofactor">
    <cofactor evidence="2">
        <name>Mg(2+)</name>
        <dbReference type="ChEBI" id="CHEBI:18420"/>
    </cofactor>
</comment>
<dbReference type="GO" id="GO:0005829">
    <property type="term" value="C:cytosol"/>
    <property type="evidence" value="ECO:0007669"/>
    <property type="project" value="TreeGrafter"/>
</dbReference>
<gene>
    <name evidence="16" type="ORF">DWE98_23075</name>
</gene>
<dbReference type="PANTHER" id="PTHR42979:SF1">
    <property type="entry name" value="3-ISOPROPYLMALATE DEHYDROGENASE"/>
    <property type="match status" value="1"/>
</dbReference>
<keyword evidence="17" id="KW-1185">Reference proteome</keyword>
<dbReference type="GO" id="GO:0046872">
    <property type="term" value="F:metal ion binding"/>
    <property type="evidence" value="ECO:0007669"/>
    <property type="project" value="UniProtKB-KW"/>
</dbReference>
<evidence type="ECO:0000256" key="6">
    <source>
        <dbReference type="ARBA" id="ARBA00022430"/>
    </source>
</evidence>
<protein>
    <recommendedName>
        <fullName evidence="5">3-isopropylmalate dehydrogenase</fullName>
        <ecNumber evidence="5">1.1.1.85</ecNumber>
    </recommendedName>
    <alternativeName>
        <fullName evidence="14">3-IPM-DH</fullName>
    </alternativeName>
</protein>
<evidence type="ECO:0000256" key="7">
    <source>
        <dbReference type="ARBA" id="ARBA00022605"/>
    </source>
</evidence>
<evidence type="ECO:0000256" key="12">
    <source>
        <dbReference type="ARBA" id="ARBA00023211"/>
    </source>
</evidence>
<dbReference type="InterPro" id="IPR024084">
    <property type="entry name" value="IsoPropMal-DH-like_dom"/>
</dbReference>
<comment type="similarity">
    <text evidence="3">Belongs to the isocitrate and isopropylmalate dehydrogenases family. LeuB type 1 subfamily.</text>
</comment>
<feature type="domain" description="Isopropylmalate dehydrogenase-like" evidence="15">
    <location>
        <begin position="9"/>
        <end position="365"/>
    </location>
</feature>
<keyword evidence="12" id="KW-0464">Manganese</keyword>
<dbReference type="SUPFAM" id="SSF53659">
    <property type="entry name" value="Isocitrate/Isopropylmalate dehydrogenase-like"/>
    <property type="match status" value="1"/>
</dbReference>
<dbReference type="AlphaFoldDB" id="A0A370L074"/>
<keyword evidence="10" id="KW-0560">Oxidoreductase</keyword>
<comment type="cofactor">
    <cofactor evidence="1">
        <name>Mn(2+)</name>
        <dbReference type="ChEBI" id="CHEBI:29035"/>
    </cofactor>
</comment>
<keyword evidence="9" id="KW-0460">Magnesium</keyword>
<evidence type="ECO:0000256" key="2">
    <source>
        <dbReference type="ARBA" id="ARBA00001946"/>
    </source>
</evidence>
<dbReference type="Proteomes" id="UP000255207">
    <property type="component" value="Unassembled WGS sequence"/>
</dbReference>
<dbReference type="Gene3D" id="3.40.718.10">
    <property type="entry name" value="Isopropylmalate Dehydrogenase"/>
    <property type="match status" value="1"/>
</dbReference>
<dbReference type="FunFam" id="3.40.718.10:FF:000006">
    <property type="entry name" value="3-isopropylmalate dehydrogenase"/>
    <property type="match status" value="1"/>
</dbReference>
<keyword evidence="8" id="KW-0479">Metal-binding</keyword>
<comment type="caution">
    <text evidence="16">The sequence shown here is derived from an EMBL/GenBank/DDBJ whole genome shotgun (WGS) entry which is preliminary data.</text>
</comment>
<keyword evidence="11" id="KW-0520">NAD</keyword>
<keyword evidence="7" id="KW-0028">Amino-acid biosynthesis</keyword>
<dbReference type="PANTHER" id="PTHR42979">
    <property type="entry name" value="3-ISOPROPYLMALATE DEHYDROGENASE"/>
    <property type="match status" value="1"/>
</dbReference>
<evidence type="ECO:0000256" key="11">
    <source>
        <dbReference type="ARBA" id="ARBA00023027"/>
    </source>
</evidence>
<dbReference type="SMART" id="SM01329">
    <property type="entry name" value="Iso_dh"/>
    <property type="match status" value="1"/>
</dbReference>
<keyword evidence="6" id="KW-0432">Leucine biosynthesis</keyword>
<reference evidence="17" key="1">
    <citation type="submission" date="2018-07" db="EMBL/GenBank/DDBJ databases">
        <authorList>
            <person name="Safronova V.I."/>
            <person name="Chirak E.R."/>
            <person name="Sazanova A.L."/>
        </authorList>
    </citation>
    <scope>NUCLEOTIDE SEQUENCE [LARGE SCALE GENOMIC DNA]</scope>
    <source>
        <strain evidence="17">RCAM04685</strain>
    </source>
</reference>
<evidence type="ECO:0000256" key="10">
    <source>
        <dbReference type="ARBA" id="ARBA00023002"/>
    </source>
</evidence>
<evidence type="ECO:0000256" key="5">
    <source>
        <dbReference type="ARBA" id="ARBA00013101"/>
    </source>
</evidence>
<evidence type="ECO:0000313" key="16">
    <source>
        <dbReference type="EMBL" id="RDJ20631.1"/>
    </source>
</evidence>
<dbReference type="EMBL" id="QQTP01000016">
    <property type="protein sequence ID" value="RDJ20631.1"/>
    <property type="molecule type" value="Genomic_DNA"/>
</dbReference>
<evidence type="ECO:0000259" key="15">
    <source>
        <dbReference type="SMART" id="SM01329"/>
    </source>
</evidence>
<dbReference type="GO" id="GO:0003862">
    <property type="term" value="F:3-isopropylmalate dehydrogenase activity"/>
    <property type="evidence" value="ECO:0007669"/>
    <property type="project" value="UniProtKB-EC"/>
</dbReference>